<accession>A0A8C5ZWC0</accession>
<keyword evidence="1" id="KW-0812">Transmembrane</keyword>
<dbReference type="AlphaFoldDB" id="A0A8C5ZWC0"/>
<evidence type="ECO:0000313" key="2">
    <source>
        <dbReference type="Ensembl" id="ENSMMMP00000021107.1"/>
    </source>
</evidence>
<keyword evidence="1" id="KW-1133">Transmembrane helix</keyword>
<reference evidence="2" key="2">
    <citation type="submission" date="2025-09" db="UniProtKB">
        <authorList>
            <consortium name="Ensembl"/>
        </authorList>
    </citation>
    <scope>IDENTIFICATION</scope>
</reference>
<evidence type="ECO:0000313" key="3">
    <source>
        <dbReference type="Proteomes" id="UP000694407"/>
    </source>
</evidence>
<dbReference type="Proteomes" id="UP000694407">
    <property type="component" value="Unplaced"/>
</dbReference>
<dbReference type="Ensembl" id="ENSMMMT00000023980.1">
    <property type="protein sequence ID" value="ENSMMMP00000021107.1"/>
    <property type="gene ID" value="ENSMMMG00000018610.1"/>
</dbReference>
<name>A0A8C5ZWC0_MARMA</name>
<evidence type="ECO:0000256" key="1">
    <source>
        <dbReference type="SAM" id="Phobius"/>
    </source>
</evidence>
<keyword evidence="3" id="KW-1185">Reference proteome</keyword>
<sequence>AHVPALPRLRVRPGGVSVCVLVAGVILAQYIFTLKRKMGLKTRILEMIRHVYEK</sequence>
<reference evidence="2" key="1">
    <citation type="submission" date="2025-08" db="UniProtKB">
        <authorList>
            <consortium name="Ensembl"/>
        </authorList>
    </citation>
    <scope>IDENTIFICATION</scope>
</reference>
<feature type="transmembrane region" description="Helical" evidence="1">
    <location>
        <begin position="14"/>
        <end position="34"/>
    </location>
</feature>
<proteinExistence type="predicted"/>
<keyword evidence="1" id="KW-0472">Membrane</keyword>
<protein>
    <submittedName>
        <fullName evidence="2">Uncharacterized protein</fullName>
    </submittedName>
</protein>
<organism evidence="2 3">
    <name type="scientific">Marmota marmota marmota</name>
    <name type="common">Alpine marmot</name>
    <dbReference type="NCBI Taxonomy" id="9994"/>
    <lineage>
        <taxon>Eukaryota</taxon>
        <taxon>Metazoa</taxon>
        <taxon>Chordata</taxon>
        <taxon>Craniata</taxon>
        <taxon>Vertebrata</taxon>
        <taxon>Euteleostomi</taxon>
        <taxon>Mammalia</taxon>
        <taxon>Eutheria</taxon>
        <taxon>Euarchontoglires</taxon>
        <taxon>Glires</taxon>
        <taxon>Rodentia</taxon>
        <taxon>Sciuromorpha</taxon>
        <taxon>Sciuridae</taxon>
        <taxon>Xerinae</taxon>
        <taxon>Marmotini</taxon>
        <taxon>Marmota</taxon>
    </lineage>
</organism>